<keyword evidence="2" id="KW-1185">Reference proteome</keyword>
<dbReference type="KEGG" id="dpl:KGM_206404"/>
<dbReference type="Proteomes" id="UP000007151">
    <property type="component" value="Unassembled WGS sequence"/>
</dbReference>
<proteinExistence type="predicted"/>
<gene>
    <name evidence="1" type="ORF">KGM_206404</name>
</gene>
<organism evidence="1 2">
    <name type="scientific">Danaus plexippus plexippus</name>
    <dbReference type="NCBI Taxonomy" id="278856"/>
    <lineage>
        <taxon>Eukaryota</taxon>
        <taxon>Metazoa</taxon>
        <taxon>Ecdysozoa</taxon>
        <taxon>Arthropoda</taxon>
        <taxon>Hexapoda</taxon>
        <taxon>Insecta</taxon>
        <taxon>Pterygota</taxon>
        <taxon>Neoptera</taxon>
        <taxon>Endopterygota</taxon>
        <taxon>Lepidoptera</taxon>
        <taxon>Glossata</taxon>
        <taxon>Ditrysia</taxon>
        <taxon>Papilionoidea</taxon>
        <taxon>Nymphalidae</taxon>
        <taxon>Danainae</taxon>
        <taxon>Danaini</taxon>
        <taxon>Danaina</taxon>
        <taxon>Danaus</taxon>
        <taxon>Danaus</taxon>
    </lineage>
</organism>
<sequence>MAVKISGALKRLYTYCFRGKHLDCKKCLRDETHTIHNDHIIKLAIVHITPTLRLLSFRVSKNYLYFSFARPSTDLMEYTELCQEDFCSV</sequence>
<evidence type="ECO:0000313" key="2">
    <source>
        <dbReference type="Proteomes" id="UP000007151"/>
    </source>
</evidence>
<dbReference type="EMBL" id="AGBW02014427">
    <property type="protein sequence ID" value="OWR41699.1"/>
    <property type="molecule type" value="Genomic_DNA"/>
</dbReference>
<accession>A0A212EJN3</accession>
<dbReference type="eggNOG" id="ENOG502QY7E">
    <property type="taxonomic scope" value="Eukaryota"/>
</dbReference>
<name>A0A212EJN3_DANPL</name>
<protein>
    <submittedName>
        <fullName evidence="1">Uncharacterized protein</fullName>
    </submittedName>
</protein>
<dbReference type="AlphaFoldDB" id="A0A212EJN3"/>
<dbReference type="InParanoid" id="A0A212EJN3"/>
<reference evidence="1 2" key="1">
    <citation type="journal article" date="2011" name="Cell">
        <title>The monarch butterfly genome yields insights into long-distance migration.</title>
        <authorList>
            <person name="Zhan S."/>
            <person name="Merlin C."/>
            <person name="Boore J.L."/>
            <person name="Reppert S.M."/>
        </authorList>
    </citation>
    <scope>NUCLEOTIDE SEQUENCE [LARGE SCALE GENOMIC DNA]</scope>
    <source>
        <strain evidence="1">F-2</strain>
    </source>
</reference>
<comment type="caution">
    <text evidence="1">The sequence shown here is derived from an EMBL/GenBank/DDBJ whole genome shotgun (WGS) entry which is preliminary data.</text>
</comment>
<evidence type="ECO:0000313" key="1">
    <source>
        <dbReference type="EMBL" id="OWR41699.1"/>
    </source>
</evidence>